<proteinExistence type="predicted"/>
<sequence>MLLFNVGGGYKRIIIRGIKAKNINKIHVESIISILIRRLGRNWGKKLVIICQDDAIIKNEARIEFKNSEIGAAAGSIVGGGLGLVIGSVGGSLGSSFDNRINYILKPQHRYFEWGRMKYETENCLTIYPNQISVKAIQGRDDSSSGVQGYFTYDVLDENIDR</sequence>
<evidence type="ECO:0000313" key="1">
    <source>
        <dbReference type="EMBL" id="CAG8439309.1"/>
    </source>
</evidence>
<dbReference type="Proteomes" id="UP000789860">
    <property type="component" value="Unassembled WGS sequence"/>
</dbReference>
<accession>A0ACA9JWA0</accession>
<gene>
    <name evidence="1" type="ORF">SCALOS_LOCUS506</name>
</gene>
<evidence type="ECO:0000313" key="2">
    <source>
        <dbReference type="Proteomes" id="UP000789860"/>
    </source>
</evidence>
<protein>
    <submittedName>
        <fullName evidence="1">5948_t:CDS:1</fullName>
    </submittedName>
</protein>
<name>A0ACA9JWA0_9GLOM</name>
<organism evidence="1 2">
    <name type="scientific">Scutellospora calospora</name>
    <dbReference type="NCBI Taxonomy" id="85575"/>
    <lineage>
        <taxon>Eukaryota</taxon>
        <taxon>Fungi</taxon>
        <taxon>Fungi incertae sedis</taxon>
        <taxon>Mucoromycota</taxon>
        <taxon>Glomeromycotina</taxon>
        <taxon>Glomeromycetes</taxon>
        <taxon>Diversisporales</taxon>
        <taxon>Gigasporaceae</taxon>
        <taxon>Scutellospora</taxon>
    </lineage>
</organism>
<reference evidence="1" key="1">
    <citation type="submission" date="2021-06" db="EMBL/GenBank/DDBJ databases">
        <authorList>
            <person name="Kallberg Y."/>
            <person name="Tangrot J."/>
            <person name="Rosling A."/>
        </authorList>
    </citation>
    <scope>NUCLEOTIDE SEQUENCE</scope>
    <source>
        <strain evidence="1">AU212A</strain>
    </source>
</reference>
<keyword evidence="2" id="KW-1185">Reference proteome</keyword>
<dbReference type="EMBL" id="CAJVPM010000245">
    <property type="protein sequence ID" value="CAG8439309.1"/>
    <property type="molecule type" value="Genomic_DNA"/>
</dbReference>
<comment type="caution">
    <text evidence="1">The sequence shown here is derived from an EMBL/GenBank/DDBJ whole genome shotgun (WGS) entry which is preliminary data.</text>
</comment>